<accession>A0A199UGL2</accession>
<dbReference type="GO" id="GO:0003723">
    <property type="term" value="F:RNA binding"/>
    <property type="evidence" value="ECO:0007669"/>
    <property type="project" value="UniProtKB-UniRule"/>
</dbReference>
<feature type="non-terminal residue" evidence="5">
    <location>
        <position position="1"/>
    </location>
</feature>
<dbReference type="EMBL" id="LSRQ01008301">
    <property type="protein sequence ID" value="OAY63888.1"/>
    <property type="molecule type" value="Genomic_DNA"/>
</dbReference>
<feature type="region of interest" description="Disordered" evidence="3">
    <location>
        <begin position="1"/>
        <end position="27"/>
    </location>
</feature>
<protein>
    <submittedName>
        <fullName evidence="5">RNA-binding protein with multiple splicing 2</fullName>
    </submittedName>
</protein>
<dbReference type="PROSITE" id="PS50102">
    <property type="entry name" value="RRM"/>
    <property type="match status" value="2"/>
</dbReference>
<dbReference type="FunFam" id="3.30.70.330:FF:000404">
    <property type="entry name" value="RNA-binding protein with multiple splicing"/>
    <property type="match status" value="1"/>
</dbReference>
<dbReference type="FunFam" id="3.30.70.330:FF:000335">
    <property type="entry name" value="RNA-binding protein with multiple splicing 2"/>
    <property type="match status" value="1"/>
</dbReference>
<evidence type="ECO:0000256" key="2">
    <source>
        <dbReference type="PROSITE-ProRule" id="PRU00176"/>
    </source>
</evidence>
<comment type="caution">
    <text evidence="5">The sequence shown here is derived from an EMBL/GenBank/DDBJ whole genome shotgun (WGS) entry which is preliminary data.</text>
</comment>
<dbReference type="PANTHER" id="PTHR10501">
    <property type="entry name" value="U1 SMALL NUCLEAR RIBONUCLEOPROTEIN A/U2 SMALL NUCLEAR RIBONUCLEOPROTEIN B"/>
    <property type="match status" value="1"/>
</dbReference>
<gene>
    <name evidence="5" type="ORF">ACMD2_19893</name>
</gene>
<dbReference type="Pfam" id="PF00076">
    <property type="entry name" value="RRM_1"/>
    <property type="match status" value="2"/>
</dbReference>
<dbReference type="InterPro" id="IPR000504">
    <property type="entry name" value="RRM_dom"/>
</dbReference>
<name>A0A199UGL2_ANACO</name>
<dbReference type="AlphaFoldDB" id="A0A199UGL2"/>
<dbReference type="CDD" id="cd12245">
    <property type="entry name" value="RRM_scw1_like"/>
    <property type="match status" value="1"/>
</dbReference>
<sequence length="355" mass="38902">LLRRVSSPPLSSPRHSHGEHGHHLLPPPSPSSSFLLLHLPSSAVCRSSAAGAAAAATSPALSLPHQHHDYGYDYYHHHQPPPHYVPYDAPYGASPDEVRTLFVAGLPGDVRPREIYNLFREFPGYESSHLRNSGKSSQAYAFAVFRDQQSAIAAMHALNGMIFDLEKEYSLHVDLARSNSRSKRSRADDGVAYSSDKRLRGSTAYSRGLPDSGAGSNIHMPGMGNSAYSLNGYPSTQSRGIFGQESDDRDLRKSSPTFAPQDNPPCPTIFVANLGPTCSQEELAQVFSRCPGFLKLKMQNKSGAPVAFVDFKDVNSSAAALNRLQGTILYSSSEEGMRLEYAKSRMGLRKREKRR</sequence>
<dbReference type="SUPFAM" id="SSF54928">
    <property type="entry name" value="RNA-binding domain, RBD"/>
    <property type="match status" value="1"/>
</dbReference>
<feature type="domain" description="RRM" evidence="4">
    <location>
        <begin position="267"/>
        <end position="344"/>
    </location>
</feature>
<evidence type="ECO:0000259" key="4">
    <source>
        <dbReference type="PROSITE" id="PS50102"/>
    </source>
</evidence>
<feature type="domain" description="RRM" evidence="4">
    <location>
        <begin position="99"/>
        <end position="178"/>
    </location>
</feature>
<dbReference type="SMART" id="SM00360">
    <property type="entry name" value="RRM"/>
    <property type="match status" value="2"/>
</dbReference>
<evidence type="ECO:0000313" key="6">
    <source>
        <dbReference type="Proteomes" id="UP000092600"/>
    </source>
</evidence>
<evidence type="ECO:0000256" key="1">
    <source>
        <dbReference type="ARBA" id="ARBA00022884"/>
    </source>
</evidence>
<feature type="compositionally biased region" description="Low complexity" evidence="3">
    <location>
        <begin position="1"/>
        <end position="13"/>
    </location>
</feature>
<reference evidence="5 6" key="1">
    <citation type="journal article" date="2016" name="DNA Res.">
        <title>The draft genome of MD-2 pineapple using hybrid error correction of long reads.</title>
        <authorList>
            <person name="Redwan R.M."/>
            <person name="Saidin A."/>
            <person name="Kumar S.V."/>
        </authorList>
    </citation>
    <scope>NUCLEOTIDE SEQUENCE [LARGE SCALE GENOMIC DNA]</scope>
    <source>
        <strain evidence="6">cv. MD2</strain>
        <tissue evidence="5">Leaf</tissue>
    </source>
</reference>
<dbReference type="InterPro" id="IPR035979">
    <property type="entry name" value="RBD_domain_sf"/>
</dbReference>
<dbReference type="Proteomes" id="UP000092600">
    <property type="component" value="Unassembled WGS sequence"/>
</dbReference>
<evidence type="ECO:0000313" key="5">
    <source>
        <dbReference type="EMBL" id="OAY63888.1"/>
    </source>
</evidence>
<evidence type="ECO:0000256" key="3">
    <source>
        <dbReference type="SAM" id="MobiDB-lite"/>
    </source>
</evidence>
<keyword evidence="1 2" id="KW-0694">RNA-binding</keyword>
<feature type="region of interest" description="Disordered" evidence="3">
    <location>
        <begin position="238"/>
        <end position="264"/>
    </location>
</feature>
<proteinExistence type="predicted"/>
<organism evidence="5 6">
    <name type="scientific">Ananas comosus</name>
    <name type="common">Pineapple</name>
    <name type="synonym">Ananas ananas</name>
    <dbReference type="NCBI Taxonomy" id="4615"/>
    <lineage>
        <taxon>Eukaryota</taxon>
        <taxon>Viridiplantae</taxon>
        <taxon>Streptophyta</taxon>
        <taxon>Embryophyta</taxon>
        <taxon>Tracheophyta</taxon>
        <taxon>Spermatophyta</taxon>
        <taxon>Magnoliopsida</taxon>
        <taxon>Liliopsida</taxon>
        <taxon>Poales</taxon>
        <taxon>Bromeliaceae</taxon>
        <taxon>Bromelioideae</taxon>
        <taxon>Ananas</taxon>
    </lineage>
</organism>
<dbReference type="Gene3D" id="3.30.70.330">
    <property type="match status" value="2"/>
</dbReference>
<dbReference type="InterPro" id="IPR012677">
    <property type="entry name" value="Nucleotide-bd_a/b_plait_sf"/>
</dbReference>